<gene>
    <name evidence="1" type="ORF">GCM10022252_61120</name>
</gene>
<evidence type="ECO:0000313" key="1">
    <source>
        <dbReference type="EMBL" id="GAA4203455.1"/>
    </source>
</evidence>
<name>A0ABP8BCJ7_9ACTN</name>
<dbReference type="Proteomes" id="UP001501251">
    <property type="component" value="Unassembled WGS sequence"/>
</dbReference>
<protein>
    <submittedName>
        <fullName evidence="1">Uncharacterized protein</fullName>
    </submittedName>
</protein>
<keyword evidence="2" id="KW-1185">Reference proteome</keyword>
<proteinExistence type="predicted"/>
<sequence length="82" mass="8678">MKKAADRAGWLAGPTADIICLRIPNRVVGLACSAALLFPYNKAKKRLIEAHAKGGCFVVKAQLGFTVPIRFTTASAGDPYCG</sequence>
<evidence type="ECO:0000313" key="2">
    <source>
        <dbReference type="Proteomes" id="UP001501251"/>
    </source>
</evidence>
<comment type="caution">
    <text evidence="1">The sequence shown here is derived from an EMBL/GenBank/DDBJ whole genome shotgun (WGS) entry which is preliminary data.</text>
</comment>
<dbReference type="EMBL" id="BAABAQ010000013">
    <property type="protein sequence ID" value="GAA4203455.1"/>
    <property type="molecule type" value="Genomic_DNA"/>
</dbReference>
<organism evidence="1 2">
    <name type="scientific">Streptosporangium oxazolinicum</name>
    <dbReference type="NCBI Taxonomy" id="909287"/>
    <lineage>
        <taxon>Bacteria</taxon>
        <taxon>Bacillati</taxon>
        <taxon>Actinomycetota</taxon>
        <taxon>Actinomycetes</taxon>
        <taxon>Streptosporangiales</taxon>
        <taxon>Streptosporangiaceae</taxon>
        <taxon>Streptosporangium</taxon>
    </lineage>
</organism>
<reference evidence="2" key="1">
    <citation type="journal article" date="2019" name="Int. J. Syst. Evol. Microbiol.">
        <title>The Global Catalogue of Microorganisms (GCM) 10K type strain sequencing project: providing services to taxonomists for standard genome sequencing and annotation.</title>
        <authorList>
            <consortium name="The Broad Institute Genomics Platform"/>
            <consortium name="The Broad Institute Genome Sequencing Center for Infectious Disease"/>
            <person name="Wu L."/>
            <person name="Ma J."/>
        </authorList>
    </citation>
    <scope>NUCLEOTIDE SEQUENCE [LARGE SCALE GENOMIC DNA]</scope>
    <source>
        <strain evidence="2">JCM 17388</strain>
    </source>
</reference>
<accession>A0ABP8BCJ7</accession>